<protein>
    <submittedName>
        <fullName evidence="1">Uncharacterized protein</fullName>
    </submittedName>
</protein>
<name>B9BJ49_9BURK</name>
<gene>
    <name evidence="1" type="ORF">BURMUCGD2_5105</name>
</gene>
<proteinExistence type="predicted"/>
<reference evidence="1 2" key="1">
    <citation type="journal article" date="2012" name="J. Bacteriol.">
        <title>Draft Genome Sequence Determination for Cystic Fibrosis and Chronic Granulomatous Disease Burkholderia multivorans Isolates.</title>
        <authorList>
            <person name="Varga J.J."/>
            <person name="Losada L."/>
            <person name="Zelazny A.M."/>
            <person name="Brinkac L."/>
            <person name="Harkins D."/>
            <person name="Radune D."/>
            <person name="Hostetler J."/>
            <person name="Sampaio E.P."/>
            <person name="Ronning C.M."/>
            <person name="Nierman W.C."/>
            <person name="Greenberg D.E."/>
            <person name="Holland S.M."/>
            <person name="Goldberg J.B."/>
        </authorList>
    </citation>
    <scope>NUCLEOTIDE SEQUENCE [LARGE SCALE GENOMIC DNA]</scope>
    <source>
        <strain evidence="1 2">CGD2</strain>
    </source>
</reference>
<sequence length="43" mass="4411">MLGAHFSGLIQVNVSDARRAGPAGGARCAQYTVTLAHVGTLNE</sequence>
<organism evidence="1 2">
    <name type="scientific">Burkholderia multivorans CGD2</name>
    <dbReference type="NCBI Taxonomy" id="513052"/>
    <lineage>
        <taxon>Bacteria</taxon>
        <taxon>Pseudomonadati</taxon>
        <taxon>Pseudomonadota</taxon>
        <taxon>Betaproteobacteria</taxon>
        <taxon>Burkholderiales</taxon>
        <taxon>Burkholderiaceae</taxon>
        <taxon>Burkholderia</taxon>
        <taxon>Burkholderia cepacia complex</taxon>
    </lineage>
</organism>
<evidence type="ECO:0000313" key="1">
    <source>
        <dbReference type="EMBL" id="EEE09732.1"/>
    </source>
</evidence>
<dbReference type="AlphaFoldDB" id="B9BJ49"/>
<dbReference type="EMBL" id="ACFC01000001">
    <property type="protein sequence ID" value="EEE09732.1"/>
    <property type="molecule type" value="Genomic_DNA"/>
</dbReference>
<dbReference type="Proteomes" id="UP000004535">
    <property type="component" value="Unassembled WGS sequence"/>
</dbReference>
<evidence type="ECO:0000313" key="2">
    <source>
        <dbReference type="Proteomes" id="UP000004535"/>
    </source>
</evidence>
<comment type="caution">
    <text evidence="1">The sequence shown here is derived from an EMBL/GenBank/DDBJ whole genome shotgun (WGS) entry which is preliminary data.</text>
</comment>
<accession>B9BJ49</accession>